<keyword evidence="2" id="KW-1185">Reference proteome</keyword>
<feature type="region of interest" description="Disordered" evidence="1">
    <location>
        <begin position="1358"/>
        <end position="1380"/>
    </location>
</feature>
<feature type="region of interest" description="Disordered" evidence="1">
    <location>
        <begin position="878"/>
        <end position="901"/>
    </location>
</feature>
<name>A0ABM0MWB8_SACKO</name>
<feature type="compositionally biased region" description="Polar residues" evidence="1">
    <location>
        <begin position="913"/>
        <end position="940"/>
    </location>
</feature>
<gene>
    <name evidence="3" type="primary">LOC102804913</name>
</gene>
<feature type="non-terminal residue" evidence="3">
    <location>
        <position position="1830"/>
    </location>
</feature>
<feature type="region of interest" description="Disordered" evidence="1">
    <location>
        <begin position="672"/>
        <end position="697"/>
    </location>
</feature>
<feature type="region of interest" description="Disordered" evidence="1">
    <location>
        <begin position="433"/>
        <end position="504"/>
    </location>
</feature>
<protein>
    <submittedName>
        <fullName evidence="3">Mucin-17-like</fullName>
    </submittedName>
</protein>
<evidence type="ECO:0000313" key="3">
    <source>
        <dbReference type="RefSeq" id="XP_006824309.1"/>
    </source>
</evidence>
<organism evidence="2 3">
    <name type="scientific">Saccoglossus kowalevskii</name>
    <name type="common">Acorn worm</name>
    <dbReference type="NCBI Taxonomy" id="10224"/>
    <lineage>
        <taxon>Eukaryota</taxon>
        <taxon>Metazoa</taxon>
        <taxon>Hemichordata</taxon>
        <taxon>Enteropneusta</taxon>
        <taxon>Harrimaniidae</taxon>
        <taxon>Saccoglossus</taxon>
    </lineage>
</organism>
<feature type="compositionally biased region" description="Polar residues" evidence="1">
    <location>
        <begin position="1"/>
        <end position="24"/>
    </location>
</feature>
<feature type="region of interest" description="Disordered" evidence="1">
    <location>
        <begin position="1394"/>
        <end position="1418"/>
    </location>
</feature>
<feature type="compositionally biased region" description="Low complexity" evidence="1">
    <location>
        <begin position="439"/>
        <end position="451"/>
    </location>
</feature>
<evidence type="ECO:0000256" key="1">
    <source>
        <dbReference type="SAM" id="MobiDB-lite"/>
    </source>
</evidence>
<feature type="region of interest" description="Disordered" evidence="1">
    <location>
        <begin position="722"/>
        <end position="741"/>
    </location>
</feature>
<feature type="region of interest" description="Disordered" evidence="1">
    <location>
        <begin position="1118"/>
        <end position="1140"/>
    </location>
</feature>
<feature type="compositionally biased region" description="Polar residues" evidence="1">
    <location>
        <begin position="1682"/>
        <end position="1702"/>
    </location>
</feature>
<dbReference type="RefSeq" id="XP_006824309.1">
    <property type="nucleotide sequence ID" value="XM_006824246.1"/>
</dbReference>
<sequence length="1830" mass="194766">MIHSQTSTHAPNTAETGPTIQQRTDQTEGIHLNTAQESSTSEHITGTHQAVILSSWSNKPFMTATTMADDNNNNAATMTSVSINTVDSSRYHITKRPTTTSREMNQSDLTTITANDISTVSPTHLIRTSAQASNTGKTESTIQHITDQTEGMPLTTAAENKPSKSTIGTDQTVSSSLQSNGPIMTATSTIHYNKNSVMPSSPSTQPEDSSPYYSTGNPPKSVDKSESSSMPATDIPTVSPMIHSQTSTRAPNTGETGPTIQQRTDQTEGIHLTTAQESRTSEHITGTHQAVILSSQSSKPFMTATTMADDNNNNAATMTSASINTVDSSSYYKTKRPTAISREMNQSDLTTITANDISTVSFTHLTRTSAQASNTGKTATTIQHITDQTEGMPLTTAAENKPSKSIIGTDQTVSSSLQSNGPIMTATSTIHYNKNSVMPSSPSTQPEDSSSYYSTGNPTKSVDKSESSSMPATDIPTVSPMIHSQTSTRAPNTGETGPTIQQRTDQTEGIHLTTAQESRTSKHITGTHQAVILSSQSNKPFMTATTMADDNNNNAATMTSASINTVDSTSYYKTKRPTAISREMNQSDLTTITANDISTVSPTYLTRTSAQAANTGKTASTIQHITDQTEGMQLTTAAENKPSKSTIGTDQTVSSSLQSNGPIMTATSTIHYNNNSVMPSSPSTQPEDSSPYYSTGNPTKFVDKSESSSMSATDIPTVSPMIHSQTSTRAPNTGVTGPTIQHRTDQTEGIHLNTAQESRTSEHITGTHQAVILSSWSNKPFMTATTMADDNNNNAATMTSVSINTVDSSRYHITKRPTATSREMNQSDLTTITANDISTVSPTHLTRTSAQASNTGKTASTIQHITDQTEGMPLTTAAENKPSKSTIGTDQTVSSSLQSNGPIMTATSTIHYNKNSVMPSSPSTQPEDSSPYYSTGNPTKSVDKSESSSMPATDIPTVSPMIHSQTSTRAPNTGETGPTIQQRTDQTEGIHLTTAQESRTSEHITGTHQAVILSSQSNKPFMTATTMADDNNNNAATMTSASINTVDSTSYYKTKRPTAISREMNQSDLSTITANDISTVSPTHLTRTSTQASNTGKTASTIQHITDQTEGMQLTTAAENKPSKSTIGTDQTVSSSLQSNGPIMTATSTIHYNTNSVMPSSPSTQPEDSSPYYSTGNPTKFVDKSESSSMPATDIPTVSPMIHSQTSTRVPNTGVTGPTIQHRTDQTEGIHLTTAQESRTSEHITGTHQAVILSSQSNKPFMTATTMADDNNNNAATMTSASINTVDSTSYYKTKRPTAISREMNQSDLTTITANDISTVSPTHLTRTSTQASNTGKTASTIQHITDQTEGMQLTTAAENKPSKSTIGTDQTVSSSLQSNGPIMTATSTIHYNTNSVMPSSPSTQPEDSSPYYSTGNPTKFVDKSESSSMPATDIPTVSPMIHSQTSTRALNTGVTGPTIQHRTDQTEGIHLTTAQESRTSEHITGTHQAVILSSQSNKPFMTATTMADDNNNNAATMTSASINTVDSTSYYKTKRPTAISREMNQSDLTTITANDISTVSPTHLTRTSTQASNTGKTASTIQHITDQTEGMQLTTAAENKPSKSTIGTDQTVSSSLQSNGPIMTATSTIHYNTNSVMPSSPSTQPEDSSPYYSTGNPTKSVDKSESSSMPATDIPTVSPMIHSQTSTRAPNTGETGPTIQQRTDQTEGIHLTTAQESRTSQHITGTHQAVILSSQSNKPFMTATTMADDNNNNAATMTSASINTVDSSSYYKTKRPTAISREINQSDLTTITANDISTVSPTHLTRTSEQASNTCKTASTIQHITDQTE</sequence>
<feature type="region of interest" description="Disordered" evidence="1">
    <location>
        <begin position="1633"/>
        <end position="1702"/>
    </location>
</feature>
<feature type="region of interest" description="Disordered" evidence="1">
    <location>
        <begin position="1598"/>
        <end position="1620"/>
    </location>
</feature>
<feature type="compositionally biased region" description="Polar residues" evidence="1">
    <location>
        <begin position="163"/>
        <end position="218"/>
    </location>
</feature>
<feature type="region of interest" description="Disordered" evidence="1">
    <location>
        <begin position="149"/>
        <end position="268"/>
    </location>
</feature>
<evidence type="ECO:0000313" key="2">
    <source>
        <dbReference type="Proteomes" id="UP000694865"/>
    </source>
</evidence>
<feature type="compositionally biased region" description="Polar residues" evidence="1">
    <location>
        <begin position="482"/>
        <end position="504"/>
    </location>
</feature>
<dbReference type="GeneID" id="102804913"/>
<feature type="region of interest" description="Disordered" evidence="1">
    <location>
        <begin position="1154"/>
        <end position="1178"/>
    </location>
</feature>
<feature type="compositionally biased region" description="Polar residues" evidence="1">
    <location>
        <begin position="242"/>
        <end position="264"/>
    </location>
</feature>
<feature type="region of interest" description="Disordered" evidence="1">
    <location>
        <begin position="1"/>
        <end position="25"/>
    </location>
</feature>
<feature type="compositionally biased region" description="Polar residues" evidence="1">
    <location>
        <begin position="883"/>
        <end position="901"/>
    </location>
</feature>
<feature type="compositionally biased region" description="Polar residues" evidence="1">
    <location>
        <begin position="962"/>
        <end position="981"/>
    </location>
</feature>
<reference evidence="3" key="1">
    <citation type="submission" date="2025-08" db="UniProtKB">
        <authorList>
            <consortium name="RefSeq"/>
        </authorList>
    </citation>
    <scope>IDENTIFICATION</scope>
    <source>
        <tissue evidence="3">Testes</tissue>
    </source>
</reference>
<feature type="region of interest" description="Disordered" evidence="1">
    <location>
        <begin position="913"/>
        <end position="981"/>
    </location>
</feature>
<proteinExistence type="predicted"/>
<accession>A0ABM0MWB8</accession>
<feature type="compositionally biased region" description="Polar residues" evidence="1">
    <location>
        <begin position="1633"/>
        <end position="1660"/>
    </location>
</feature>
<feature type="region of interest" description="Disordered" evidence="1">
    <location>
        <begin position="638"/>
        <end position="659"/>
    </location>
</feature>
<dbReference type="Proteomes" id="UP000694865">
    <property type="component" value="Unplaced"/>
</dbReference>